<evidence type="ECO:0000313" key="1">
    <source>
        <dbReference type="EMBL" id="MCB2410695.1"/>
    </source>
</evidence>
<dbReference type="Gene3D" id="3.40.50.720">
    <property type="entry name" value="NAD(P)-binding Rossmann-like Domain"/>
    <property type="match status" value="1"/>
</dbReference>
<dbReference type="EMBL" id="JAJADR010000010">
    <property type="protein sequence ID" value="MCB2410695.1"/>
    <property type="molecule type" value="Genomic_DNA"/>
</dbReference>
<accession>A0ABS8AY01</accession>
<dbReference type="Proteomes" id="UP001165296">
    <property type="component" value="Unassembled WGS sequence"/>
</dbReference>
<comment type="caution">
    <text evidence="1">The sequence shown here is derived from an EMBL/GenBank/DDBJ whole genome shotgun (WGS) entry which is preliminary data.</text>
</comment>
<protein>
    <submittedName>
        <fullName evidence="1">Uncharacterized protein</fullName>
    </submittedName>
</protein>
<gene>
    <name evidence="1" type="ORF">LGH74_22090</name>
</gene>
<sequence length="53" mass="5818">MRDVAVATVNALTQGRVGESYMLGHQNLSYREAFALMARLMGVRAPDWLAHAA</sequence>
<proteinExistence type="predicted"/>
<organism evidence="1 2">
    <name type="scientific">Hymenobacter lucidus</name>
    <dbReference type="NCBI Taxonomy" id="2880930"/>
    <lineage>
        <taxon>Bacteria</taxon>
        <taxon>Pseudomonadati</taxon>
        <taxon>Bacteroidota</taxon>
        <taxon>Cytophagia</taxon>
        <taxon>Cytophagales</taxon>
        <taxon>Hymenobacteraceae</taxon>
        <taxon>Hymenobacter</taxon>
    </lineage>
</organism>
<reference evidence="1" key="1">
    <citation type="submission" date="2021-10" db="EMBL/GenBank/DDBJ databases">
        <authorList>
            <person name="Dean J.D."/>
            <person name="Kim M.K."/>
            <person name="Newey C.N."/>
            <person name="Stoker T.S."/>
            <person name="Thompson D.W."/>
            <person name="Grose J.H."/>
        </authorList>
    </citation>
    <scope>NUCLEOTIDE SEQUENCE</scope>
    <source>
        <strain evidence="1">BT178</strain>
    </source>
</reference>
<evidence type="ECO:0000313" key="2">
    <source>
        <dbReference type="Proteomes" id="UP001165296"/>
    </source>
</evidence>
<dbReference type="RefSeq" id="WP_226179842.1">
    <property type="nucleotide sequence ID" value="NZ_JAJADR010000010.1"/>
</dbReference>
<name>A0ABS8AY01_9BACT</name>
<keyword evidence="2" id="KW-1185">Reference proteome</keyword>